<keyword evidence="1" id="KW-0472">Membrane</keyword>
<name>A0A553V6A7_9DEIO</name>
<keyword evidence="1" id="KW-1133">Transmembrane helix</keyword>
<feature type="transmembrane region" description="Helical" evidence="1">
    <location>
        <begin position="12"/>
        <end position="38"/>
    </location>
</feature>
<dbReference type="OrthoDB" id="69414at2"/>
<reference evidence="2 3" key="1">
    <citation type="submission" date="2019-07" db="EMBL/GenBank/DDBJ databases">
        <title>Deinococcus detaillus sp. nov., isolated from humus soil in Antarctica.</title>
        <authorList>
            <person name="Zhang K."/>
        </authorList>
    </citation>
    <scope>NUCLEOTIDE SEQUENCE [LARGE SCALE GENOMIC DNA]</scope>
    <source>
        <strain evidence="2 3">H1</strain>
    </source>
</reference>
<feature type="transmembrane region" description="Helical" evidence="1">
    <location>
        <begin position="96"/>
        <end position="124"/>
    </location>
</feature>
<comment type="caution">
    <text evidence="2">The sequence shown here is derived from an EMBL/GenBank/DDBJ whole genome shotgun (WGS) entry which is preliminary data.</text>
</comment>
<proteinExistence type="predicted"/>
<dbReference type="EMBL" id="VKDB01000001">
    <property type="protein sequence ID" value="TSA87956.1"/>
    <property type="molecule type" value="Genomic_DNA"/>
</dbReference>
<evidence type="ECO:0000256" key="1">
    <source>
        <dbReference type="SAM" id="Phobius"/>
    </source>
</evidence>
<evidence type="ECO:0000313" key="2">
    <source>
        <dbReference type="EMBL" id="TSA87956.1"/>
    </source>
</evidence>
<sequence>MKPEKLSWVTIPLLISIILSILGMLSLPFIGFFINLIFGAAMNDSSTTASDAQALGWVKLLTGSTLWVIFFFSLAWTVFQFLTYRAIQEGKGWARIAAIVIAILGLLNFPVGTALGVFMLVGAFDPAVQEYANR</sequence>
<accession>A0A553V6A7</accession>
<gene>
    <name evidence="2" type="ORF">FNU79_01555</name>
</gene>
<keyword evidence="3" id="KW-1185">Reference proteome</keyword>
<dbReference type="RefSeq" id="WP_143719147.1">
    <property type="nucleotide sequence ID" value="NZ_VKDB01000001.1"/>
</dbReference>
<protein>
    <submittedName>
        <fullName evidence="2">Uncharacterized protein</fullName>
    </submittedName>
</protein>
<dbReference type="Proteomes" id="UP000316092">
    <property type="component" value="Unassembled WGS sequence"/>
</dbReference>
<feature type="transmembrane region" description="Helical" evidence="1">
    <location>
        <begin position="65"/>
        <end position="84"/>
    </location>
</feature>
<organism evidence="2 3">
    <name type="scientific">Deinococcus detaillensis</name>
    <dbReference type="NCBI Taxonomy" id="2592048"/>
    <lineage>
        <taxon>Bacteria</taxon>
        <taxon>Thermotogati</taxon>
        <taxon>Deinococcota</taxon>
        <taxon>Deinococci</taxon>
        <taxon>Deinococcales</taxon>
        <taxon>Deinococcaceae</taxon>
        <taxon>Deinococcus</taxon>
    </lineage>
</organism>
<evidence type="ECO:0000313" key="3">
    <source>
        <dbReference type="Proteomes" id="UP000316092"/>
    </source>
</evidence>
<keyword evidence="1" id="KW-0812">Transmembrane</keyword>
<dbReference type="AlphaFoldDB" id="A0A553V6A7"/>